<sequence length="107" mass="11539">MVESVFLGSPEKSLSILLCLLRISRTAITLRTSPWHGRFSLSSATVFFLPDRRISFDGSRVSLRRITEGMPTAIPDANGIAVKVPTIASDACRIATSGTDAVRSTES</sequence>
<dbReference type="AlphaFoldDB" id="A0ABD1U5G2"/>
<gene>
    <name evidence="1" type="ORF">Fot_23738</name>
</gene>
<comment type="caution">
    <text evidence="1">The sequence shown here is derived from an EMBL/GenBank/DDBJ whole genome shotgun (WGS) entry which is preliminary data.</text>
</comment>
<accession>A0ABD1U5G2</accession>
<reference evidence="2" key="1">
    <citation type="submission" date="2024-07" db="EMBL/GenBank/DDBJ databases">
        <title>Two chromosome-level genome assemblies of Korean endemic species Abeliophyllum distichum and Forsythia ovata (Oleaceae).</title>
        <authorList>
            <person name="Jang H."/>
        </authorList>
    </citation>
    <scope>NUCLEOTIDE SEQUENCE [LARGE SCALE GENOMIC DNA]</scope>
</reference>
<dbReference type="Proteomes" id="UP001604277">
    <property type="component" value="Unassembled WGS sequence"/>
</dbReference>
<proteinExistence type="predicted"/>
<evidence type="ECO:0000313" key="2">
    <source>
        <dbReference type="Proteomes" id="UP001604277"/>
    </source>
</evidence>
<keyword evidence="2" id="KW-1185">Reference proteome</keyword>
<name>A0ABD1U5G2_9LAMI</name>
<evidence type="ECO:0000313" key="1">
    <source>
        <dbReference type="EMBL" id="KAL2519815.1"/>
    </source>
</evidence>
<dbReference type="EMBL" id="JBFOLJ010000007">
    <property type="protein sequence ID" value="KAL2519815.1"/>
    <property type="molecule type" value="Genomic_DNA"/>
</dbReference>
<organism evidence="1 2">
    <name type="scientific">Forsythia ovata</name>
    <dbReference type="NCBI Taxonomy" id="205694"/>
    <lineage>
        <taxon>Eukaryota</taxon>
        <taxon>Viridiplantae</taxon>
        <taxon>Streptophyta</taxon>
        <taxon>Embryophyta</taxon>
        <taxon>Tracheophyta</taxon>
        <taxon>Spermatophyta</taxon>
        <taxon>Magnoliopsida</taxon>
        <taxon>eudicotyledons</taxon>
        <taxon>Gunneridae</taxon>
        <taxon>Pentapetalae</taxon>
        <taxon>asterids</taxon>
        <taxon>lamiids</taxon>
        <taxon>Lamiales</taxon>
        <taxon>Oleaceae</taxon>
        <taxon>Forsythieae</taxon>
        <taxon>Forsythia</taxon>
    </lineage>
</organism>
<protein>
    <submittedName>
        <fullName evidence="1">Uncharacterized protein</fullName>
    </submittedName>
</protein>